<dbReference type="GO" id="GO:0005886">
    <property type="term" value="C:plasma membrane"/>
    <property type="evidence" value="ECO:0007669"/>
    <property type="project" value="UniProtKB-SubCell"/>
</dbReference>
<dbReference type="GO" id="GO:0008137">
    <property type="term" value="F:NADH dehydrogenase (ubiquinone) activity"/>
    <property type="evidence" value="ECO:0007669"/>
    <property type="project" value="UniProtKB-UniRule"/>
</dbReference>
<dbReference type="InterPro" id="IPR001457">
    <property type="entry name" value="NADH_UbQ/plastoQ_OxRdtase_su6"/>
</dbReference>
<dbReference type="InterPro" id="IPR042106">
    <property type="entry name" value="Nuo/plastoQ_OxRdtase_6_NuoJ"/>
</dbReference>
<comment type="subcellular location">
    <subcellularLocation>
        <location evidence="1">Cell membrane</location>
        <topology evidence="1">Multi-pass membrane protein</topology>
    </subcellularLocation>
</comment>
<dbReference type="EC" id="7.1.1.-" evidence="1"/>
<feature type="transmembrane region" description="Helical" evidence="1">
    <location>
        <begin position="6"/>
        <end position="23"/>
    </location>
</feature>
<protein>
    <recommendedName>
        <fullName evidence="1">NADH-quinone oxidoreductase subunit J</fullName>
        <ecNumber evidence="1">7.1.1.-</ecNumber>
    </recommendedName>
</protein>
<dbReference type="EMBL" id="CP001998">
    <property type="protein sequence ID" value="ADE55593.1"/>
    <property type="molecule type" value="Genomic_DNA"/>
</dbReference>
<evidence type="ECO:0000313" key="3">
    <source>
        <dbReference type="Proteomes" id="UP000000925"/>
    </source>
</evidence>
<organism evidence="2 3">
    <name type="scientific">Coraliomargarita akajimensis (strain DSM 45221 / IAM 15411 / JCM 23193 / KCTC 12865 / 04OKA010-24)</name>
    <dbReference type="NCBI Taxonomy" id="583355"/>
    <lineage>
        <taxon>Bacteria</taxon>
        <taxon>Pseudomonadati</taxon>
        <taxon>Verrucomicrobiota</taxon>
        <taxon>Opitutia</taxon>
        <taxon>Puniceicoccales</taxon>
        <taxon>Coraliomargaritaceae</taxon>
        <taxon>Coraliomargarita</taxon>
    </lineage>
</organism>
<comment type="catalytic activity">
    <reaction evidence="1">
        <text>a quinone + NADH + 5 H(+)(in) = a quinol + NAD(+) + 4 H(+)(out)</text>
        <dbReference type="Rhea" id="RHEA:57888"/>
        <dbReference type="ChEBI" id="CHEBI:15378"/>
        <dbReference type="ChEBI" id="CHEBI:24646"/>
        <dbReference type="ChEBI" id="CHEBI:57540"/>
        <dbReference type="ChEBI" id="CHEBI:57945"/>
        <dbReference type="ChEBI" id="CHEBI:132124"/>
    </reaction>
</comment>
<dbReference type="GO" id="GO:0048038">
    <property type="term" value="F:quinone binding"/>
    <property type="evidence" value="ECO:0007669"/>
    <property type="project" value="UniProtKB-UniRule"/>
</dbReference>
<keyword evidence="1" id="KW-1133">Transmembrane helix</keyword>
<accession>D5EP83</accession>
<feature type="transmembrane region" description="Helical" evidence="1">
    <location>
        <begin position="57"/>
        <end position="78"/>
    </location>
</feature>
<dbReference type="HOGENOM" id="CLU_085957_4_1_0"/>
<evidence type="ECO:0000313" key="2">
    <source>
        <dbReference type="EMBL" id="ADE55593.1"/>
    </source>
</evidence>
<keyword evidence="2" id="KW-0830">Ubiquinone</keyword>
<keyword evidence="1" id="KW-0520">NAD</keyword>
<keyword evidence="1" id="KW-1003">Cell membrane</keyword>
<dbReference type="PANTHER" id="PTHR33269">
    <property type="entry name" value="NADH-UBIQUINONE OXIDOREDUCTASE CHAIN 6"/>
    <property type="match status" value="1"/>
</dbReference>
<feature type="transmembrane region" description="Helical" evidence="1">
    <location>
        <begin position="30"/>
        <end position="51"/>
    </location>
</feature>
<dbReference type="Proteomes" id="UP000000925">
    <property type="component" value="Chromosome"/>
</dbReference>
<comment type="similarity">
    <text evidence="1">Belongs to the complex I subunit 6 family.</text>
</comment>
<keyword evidence="1" id="KW-0812">Transmembrane</keyword>
<dbReference type="PANTHER" id="PTHR33269:SF19">
    <property type="entry name" value="NADH-QUINONE OXIDOREDUCTASE SUBUNIT J"/>
    <property type="match status" value="1"/>
</dbReference>
<keyword evidence="1" id="KW-0874">Quinone</keyword>
<name>D5EP83_CORAD</name>
<dbReference type="RefSeq" id="WP_013044315.1">
    <property type="nucleotide sequence ID" value="NC_014008.1"/>
</dbReference>
<reference evidence="2 3" key="1">
    <citation type="journal article" date="2010" name="Stand. Genomic Sci.">
        <title>Complete genome sequence of Coraliomargarita akajimensis type strain (04OKA010-24).</title>
        <authorList>
            <person name="Mavromatis K."/>
            <person name="Abt B."/>
            <person name="Brambilla E."/>
            <person name="Lapidus A."/>
            <person name="Copeland A."/>
            <person name="Deshpande S."/>
            <person name="Nolan M."/>
            <person name="Lucas S."/>
            <person name="Tice H."/>
            <person name="Cheng J.F."/>
            <person name="Han C."/>
            <person name="Detter J.C."/>
            <person name="Woyke T."/>
            <person name="Goodwin L."/>
            <person name="Pitluck S."/>
            <person name="Held B."/>
            <person name="Brettin T."/>
            <person name="Tapia R."/>
            <person name="Ivanova N."/>
            <person name="Mikhailova N."/>
            <person name="Pati A."/>
            <person name="Liolios K."/>
            <person name="Chen A."/>
            <person name="Palaniappan K."/>
            <person name="Land M."/>
            <person name="Hauser L."/>
            <person name="Chang Y.J."/>
            <person name="Jeffries C.D."/>
            <person name="Rohde M."/>
            <person name="Goker M."/>
            <person name="Bristow J."/>
            <person name="Eisen J.A."/>
            <person name="Markowitz V."/>
            <person name="Hugenholtz P."/>
            <person name="Klenk H.P."/>
            <person name="Kyrpides N.C."/>
        </authorList>
    </citation>
    <scope>NUCLEOTIDE SEQUENCE [LARGE SCALE GENOMIC DNA]</scope>
    <source>
        <strain evidence="3">DSM 45221 / IAM 15411 / JCM 23193 / KCTC 12865</strain>
    </source>
</reference>
<evidence type="ECO:0000256" key="1">
    <source>
        <dbReference type="RuleBase" id="RU004429"/>
    </source>
</evidence>
<dbReference type="STRING" id="583355.Caka_2577"/>
<keyword evidence="1" id="KW-0472">Membrane</keyword>
<dbReference type="eggNOG" id="COG0839">
    <property type="taxonomic scope" value="Bacteria"/>
</dbReference>
<dbReference type="Pfam" id="PF00499">
    <property type="entry name" value="Oxidored_q3"/>
    <property type="match status" value="1"/>
</dbReference>
<feature type="transmembrane region" description="Helical" evidence="1">
    <location>
        <begin position="152"/>
        <end position="173"/>
    </location>
</feature>
<gene>
    <name evidence="2" type="ordered locus">Caka_2577</name>
</gene>
<sequence length="193" mass="20110">MLDILFYVFSAITLLSALLMVVSPSAVNGALCMIVAFLGTAALFVLLEAYLLAALQVVVYAGAVMVLFLFIIMLLDVDKGAGASDMKDKVSLGAASMGFALVVILVTTLFIGSGQLPEPELRDTVANPTGATGGFEFSTAMKSFGYSLFTKYMLPFQVAGFLLLAGMVGVIVVSKKPSIELEADTADAGEGDA</sequence>
<dbReference type="KEGG" id="caa:Caka_2577"/>
<proteinExistence type="inferred from homology"/>
<keyword evidence="3" id="KW-1185">Reference proteome</keyword>
<dbReference type="AlphaFoldDB" id="D5EP83"/>
<comment type="function">
    <text evidence="1">NDH-1 shuttles electrons from NADH, via FMN and iron-sulfur (Fe-S) centers, to quinones in the respiratory chain. Couples the redox reaction to proton translocation (for every two electrons transferred, four hydrogen ions are translocated across the cytoplasmic membrane), and thus conserves the redox energy in a proton gradient.</text>
</comment>
<feature type="transmembrane region" description="Helical" evidence="1">
    <location>
        <begin position="90"/>
        <end position="111"/>
    </location>
</feature>
<dbReference type="Gene3D" id="1.20.120.1200">
    <property type="entry name" value="NADH-ubiquinone/plastoquinone oxidoreductase chain 6, subunit NuoJ"/>
    <property type="match status" value="1"/>
</dbReference>